<dbReference type="SUPFAM" id="SSF161098">
    <property type="entry name" value="MetI-like"/>
    <property type="match status" value="2"/>
</dbReference>
<keyword evidence="4" id="KW-0997">Cell inner membrane</keyword>
<proteinExistence type="inferred from homology"/>
<dbReference type="PANTHER" id="PTHR43357:SF3">
    <property type="entry name" value="FE(3+)-TRANSPORT SYSTEM PERMEASE PROTEIN FBPB 2"/>
    <property type="match status" value="1"/>
</dbReference>
<comment type="similarity">
    <text evidence="8">Belongs to the binding-protein-dependent transport system permease family.</text>
</comment>
<evidence type="ECO:0000313" key="11">
    <source>
        <dbReference type="Proteomes" id="UP000648722"/>
    </source>
</evidence>
<feature type="transmembrane region" description="Helical" evidence="8">
    <location>
        <begin position="63"/>
        <end position="90"/>
    </location>
</feature>
<evidence type="ECO:0000256" key="8">
    <source>
        <dbReference type="RuleBase" id="RU363032"/>
    </source>
</evidence>
<keyword evidence="6 8" id="KW-1133">Transmembrane helix</keyword>
<reference evidence="11" key="1">
    <citation type="journal article" date="2019" name="Int. J. Syst. Evol. Microbiol.">
        <title>The Global Catalogue of Microorganisms (GCM) 10K type strain sequencing project: providing services to taxonomists for standard genome sequencing and annotation.</title>
        <authorList>
            <consortium name="The Broad Institute Genomics Platform"/>
            <consortium name="The Broad Institute Genome Sequencing Center for Infectious Disease"/>
            <person name="Wu L."/>
            <person name="Ma J."/>
        </authorList>
    </citation>
    <scope>NUCLEOTIDE SEQUENCE [LARGE SCALE GENOMIC DNA]</scope>
    <source>
        <strain evidence="11">CGMCC 1.12766</strain>
    </source>
</reference>
<dbReference type="InterPro" id="IPR000515">
    <property type="entry name" value="MetI-like"/>
</dbReference>
<dbReference type="Pfam" id="PF00528">
    <property type="entry name" value="BPD_transp_1"/>
    <property type="match status" value="1"/>
</dbReference>
<keyword evidence="7 8" id="KW-0472">Membrane</keyword>
<dbReference type="Gene3D" id="1.10.3720.10">
    <property type="entry name" value="MetI-like"/>
    <property type="match status" value="2"/>
</dbReference>
<dbReference type="Proteomes" id="UP000648722">
    <property type="component" value="Unassembled WGS sequence"/>
</dbReference>
<sequence>MAIADTSTLHRKLTGRTGLHPVWLAAFAGLLCAAPLLAVVWLGMSGAWSDYLIHIANTRLAEFLINTAIVGLTAALLAGVIGTGTAWLVTRHVFPGRNLFQWMLALPLAMPAYAAAYGWYDLTQGAGPLGGLVPAVHGPFGAGAIFGLVFYPYVYLLARESFSAQSADAYDAARTLGCSPFQAFARTALPMVRPAIAAGLALVVMEALADYGTVSHLGAPTLTVALMRAWAGEGSIPDAARLAMLLVSISFLIFMAERALRRRARQTAASGHVRAFRRQRLSPLAGMLAVLACLLPVLMGLVIPAARLGWRAAYTPAATGLMDAAVNSLTLAGVSGLLAAGIGLGLAYAIRTRKLAGRASARIASMGYGVPGAVAALGVLIIFGGVQGWLDTLWRGMTGSPFPLVLTGSALALIFAYQARFIAAAIGPSESALSRVTPSLDAAARTLGARPLTLARRVHWPLVSSGVALAGLLVFVEVLKELPATMILRPFNMNTLAVTAHNFAADERLGQAALPAVLLVAAALPAMIWIARRITATERSRDTVPPSEAIPGLAE</sequence>
<evidence type="ECO:0000256" key="1">
    <source>
        <dbReference type="ARBA" id="ARBA00004429"/>
    </source>
</evidence>
<dbReference type="CDD" id="cd06261">
    <property type="entry name" value="TM_PBP2"/>
    <property type="match status" value="2"/>
</dbReference>
<keyword evidence="11" id="KW-1185">Reference proteome</keyword>
<dbReference type="InterPro" id="IPR035906">
    <property type="entry name" value="MetI-like_sf"/>
</dbReference>
<feature type="transmembrane region" description="Helical" evidence="8">
    <location>
        <begin position="21"/>
        <end position="43"/>
    </location>
</feature>
<feature type="transmembrane region" description="Helical" evidence="8">
    <location>
        <begin position="460"/>
        <end position="479"/>
    </location>
</feature>
<organism evidence="10 11">
    <name type="scientific">Glycocaulis albus</name>
    <dbReference type="NCBI Taxonomy" id="1382801"/>
    <lineage>
        <taxon>Bacteria</taxon>
        <taxon>Pseudomonadati</taxon>
        <taxon>Pseudomonadota</taxon>
        <taxon>Alphaproteobacteria</taxon>
        <taxon>Maricaulales</taxon>
        <taxon>Maricaulaceae</taxon>
        <taxon>Glycocaulis</taxon>
    </lineage>
</organism>
<dbReference type="PROSITE" id="PS50928">
    <property type="entry name" value="ABC_TM1"/>
    <property type="match status" value="2"/>
</dbReference>
<feature type="transmembrane region" description="Helical" evidence="8">
    <location>
        <begin position="326"/>
        <end position="350"/>
    </location>
</feature>
<keyword evidence="2 8" id="KW-0813">Transport</keyword>
<feature type="transmembrane region" description="Helical" evidence="8">
    <location>
        <begin position="402"/>
        <end position="426"/>
    </location>
</feature>
<comment type="subcellular location">
    <subcellularLocation>
        <location evidence="1">Cell inner membrane</location>
        <topology evidence="1">Multi-pass membrane protein</topology>
    </subcellularLocation>
    <subcellularLocation>
        <location evidence="8">Cell membrane</location>
        <topology evidence="8">Multi-pass membrane protein</topology>
    </subcellularLocation>
</comment>
<keyword evidence="3" id="KW-1003">Cell membrane</keyword>
<evidence type="ECO:0000256" key="6">
    <source>
        <dbReference type="ARBA" id="ARBA00022989"/>
    </source>
</evidence>
<feature type="transmembrane region" description="Helical" evidence="8">
    <location>
        <begin position="512"/>
        <end position="531"/>
    </location>
</feature>
<feature type="transmembrane region" description="Helical" evidence="8">
    <location>
        <begin position="239"/>
        <end position="260"/>
    </location>
</feature>
<evidence type="ECO:0000256" key="4">
    <source>
        <dbReference type="ARBA" id="ARBA00022519"/>
    </source>
</evidence>
<dbReference type="RefSeq" id="WP_188450911.1">
    <property type="nucleotide sequence ID" value="NZ_BMFS01000001.1"/>
</dbReference>
<dbReference type="EMBL" id="BMFS01000001">
    <property type="protein sequence ID" value="GGG92244.1"/>
    <property type="molecule type" value="Genomic_DNA"/>
</dbReference>
<evidence type="ECO:0000313" key="10">
    <source>
        <dbReference type="EMBL" id="GGG92244.1"/>
    </source>
</evidence>
<evidence type="ECO:0000256" key="2">
    <source>
        <dbReference type="ARBA" id="ARBA00022448"/>
    </source>
</evidence>
<feature type="transmembrane region" description="Helical" evidence="8">
    <location>
        <begin position="140"/>
        <end position="158"/>
    </location>
</feature>
<feature type="domain" description="ABC transmembrane type-1" evidence="9">
    <location>
        <begin position="325"/>
        <end position="530"/>
    </location>
</feature>
<feature type="transmembrane region" description="Helical" evidence="8">
    <location>
        <begin position="370"/>
        <end position="390"/>
    </location>
</feature>
<feature type="transmembrane region" description="Helical" evidence="8">
    <location>
        <begin position="102"/>
        <end position="120"/>
    </location>
</feature>
<evidence type="ECO:0000256" key="5">
    <source>
        <dbReference type="ARBA" id="ARBA00022692"/>
    </source>
</evidence>
<evidence type="ECO:0000256" key="7">
    <source>
        <dbReference type="ARBA" id="ARBA00023136"/>
    </source>
</evidence>
<dbReference type="PANTHER" id="PTHR43357">
    <property type="entry name" value="INNER MEMBRANE ABC TRANSPORTER PERMEASE PROTEIN YDCV"/>
    <property type="match status" value="1"/>
</dbReference>
<evidence type="ECO:0000256" key="3">
    <source>
        <dbReference type="ARBA" id="ARBA00022475"/>
    </source>
</evidence>
<protein>
    <submittedName>
        <fullName evidence="10">Iron ABC transporter permease</fullName>
    </submittedName>
</protein>
<keyword evidence="5 8" id="KW-0812">Transmembrane</keyword>
<feature type="transmembrane region" description="Helical" evidence="8">
    <location>
        <begin position="195"/>
        <end position="219"/>
    </location>
</feature>
<comment type="caution">
    <text evidence="10">The sequence shown here is derived from an EMBL/GenBank/DDBJ whole genome shotgun (WGS) entry which is preliminary data.</text>
</comment>
<accession>A0ABQ1XFP8</accession>
<feature type="domain" description="ABC transmembrane type-1" evidence="9">
    <location>
        <begin position="64"/>
        <end position="257"/>
    </location>
</feature>
<name>A0ABQ1XFP8_9PROT</name>
<feature type="transmembrane region" description="Helical" evidence="8">
    <location>
        <begin position="281"/>
        <end position="306"/>
    </location>
</feature>
<gene>
    <name evidence="10" type="ORF">GCM10007420_04510</name>
</gene>
<evidence type="ECO:0000259" key="9">
    <source>
        <dbReference type="PROSITE" id="PS50928"/>
    </source>
</evidence>